<keyword evidence="2" id="KW-0479">Metal-binding</keyword>
<evidence type="ECO:0000313" key="9">
    <source>
        <dbReference type="EMBL" id="EHO41614.1"/>
    </source>
</evidence>
<dbReference type="Proteomes" id="UP000183868">
    <property type="component" value="Chromosome"/>
</dbReference>
<evidence type="ECO:0000313" key="10">
    <source>
        <dbReference type="Proteomes" id="UP000004671"/>
    </source>
</evidence>
<evidence type="ECO:0000256" key="5">
    <source>
        <dbReference type="ARBA" id="ARBA00023049"/>
    </source>
</evidence>
<dbReference type="InterPro" id="IPR037518">
    <property type="entry name" value="MPN"/>
</dbReference>
<dbReference type="RefSeq" id="WP_006928779.1">
    <property type="nucleotide sequence ID" value="NZ_CM001402.1"/>
</dbReference>
<dbReference type="Gene3D" id="3.40.140.10">
    <property type="entry name" value="Cytidine Deaminase, domain 2"/>
    <property type="match status" value="1"/>
</dbReference>
<evidence type="ECO:0000256" key="3">
    <source>
        <dbReference type="ARBA" id="ARBA00022801"/>
    </source>
</evidence>
<sequence>MEKYKPHYLNHRTRLRKRFLENGLSALQDYEIIELFLTFVIPQKDVKPQAKEIIDKFGSIKGFFDADEDRLKEVKFFKDKAIALRRFIKEISLLYQKQLVEEKPLTQSREELIKFCINKLGFKKEEEFWMISLDSKYSIIEENLISRGLTDKAPVYPRKIIEQALQQKAHAVLLLHNHPNGNPRASEHDITITRAIIIPAKVLNLKVYDHIIVAGDNYFSFKEEGLL</sequence>
<evidence type="ECO:0000313" key="8">
    <source>
        <dbReference type="EMBL" id="APF17518.1"/>
    </source>
</evidence>
<dbReference type="GO" id="GO:0008237">
    <property type="term" value="F:metallopeptidase activity"/>
    <property type="evidence" value="ECO:0007669"/>
    <property type="project" value="UniProtKB-KW"/>
</dbReference>
<feature type="domain" description="MPN" evidence="7">
    <location>
        <begin position="105"/>
        <end position="227"/>
    </location>
</feature>
<dbReference type="Proteomes" id="UP000004671">
    <property type="component" value="Chromosome"/>
</dbReference>
<name>H1XUR5_CALAY</name>
<dbReference type="InterPro" id="IPR001405">
    <property type="entry name" value="UPF0758"/>
</dbReference>
<keyword evidence="5" id="KW-0482">Metalloprotease</keyword>
<evidence type="ECO:0000256" key="1">
    <source>
        <dbReference type="ARBA" id="ARBA00022670"/>
    </source>
</evidence>
<evidence type="ECO:0000256" key="2">
    <source>
        <dbReference type="ARBA" id="ARBA00022723"/>
    </source>
</evidence>
<keyword evidence="10" id="KW-1185">Reference proteome</keyword>
<keyword evidence="4" id="KW-0862">Zinc</keyword>
<reference evidence="9 10" key="1">
    <citation type="submission" date="2011-09" db="EMBL/GenBank/DDBJ databases">
        <title>The permanent draft genome of Caldithrix abyssi DSM 13497.</title>
        <authorList>
            <consortium name="US DOE Joint Genome Institute (JGI-PGF)"/>
            <person name="Lucas S."/>
            <person name="Han J."/>
            <person name="Lapidus A."/>
            <person name="Bruce D."/>
            <person name="Goodwin L."/>
            <person name="Pitluck S."/>
            <person name="Peters L."/>
            <person name="Kyrpides N."/>
            <person name="Mavromatis K."/>
            <person name="Ivanova N."/>
            <person name="Mikhailova N."/>
            <person name="Chertkov O."/>
            <person name="Detter J.C."/>
            <person name="Tapia R."/>
            <person name="Han C."/>
            <person name="Land M."/>
            <person name="Hauser L."/>
            <person name="Markowitz V."/>
            <person name="Cheng J.-F."/>
            <person name="Hugenholtz P."/>
            <person name="Woyke T."/>
            <person name="Wu D."/>
            <person name="Spring S."/>
            <person name="Brambilla E."/>
            <person name="Klenk H.-P."/>
            <person name="Eisen J.A."/>
        </authorList>
    </citation>
    <scope>NUCLEOTIDE SEQUENCE [LARGE SCALE GENOMIC DNA]</scope>
    <source>
        <strain evidence="9 10">DSM 13497</strain>
    </source>
</reference>
<dbReference type="PANTHER" id="PTHR30471">
    <property type="entry name" value="DNA REPAIR PROTEIN RADC"/>
    <property type="match status" value="1"/>
</dbReference>
<evidence type="ECO:0000256" key="4">
    <source>
        <dbReference type="ARBA" id="ARBA00022833"/>
    </source>
</evidence>
<comment type="similarity">
    <text evidence="6">Belongs to the UPF0758 family.</text>
</comment>
<dbReference type="HOGENOM" id="CLU_073529_0_0_0"/>
<dbReference type="KEGG" id="caby:Cabys_767"/>
<evidence type="ECO:0000256" key="6">
    <source>
        <dbReference type="RuleBase" id="RU003797"/>
    </source>
</evidence>
<evidence type="ECO:0000259" key="7">
    <source>
        <dbReference type="PROSITE" id="PS50249"/>
    </source>
</evidence>
<dbReference type="EMBL" id="CP018099">
    <property type="protein sequence ID" value="APF17518.1"/>
    <property type="molecule type" value="Genomic_DNA"/>
</dbReference>
<keyword evidence="1" id="KW-0645">Protease</keyword>
<dbReference type="GO" id="GO:0006508">
    <property type="term" value="P:proteolysis"/>
    <property type="evidence" value="ECO:0007669"/>
    <property type="project" value="UniProtKB-KW"/>
</dbReference>
<dbReference type="CDD" id="cd08071">
    <property type="entry name" value="MPN_DUF2466"/>
    <property type="match status" value="1"/>
</dbReference>
<dbReference type="eggNOG" id="COG2003">
    <property type="taxonomic scope" value="Bacteria"/>
</dbReference>
<dbReference type="OrthoDB" id="9804482at2"/>
<reference evidence="8 11" key="2">
    <citation type="submission" date="2016-11" db="EMBL/GenBank/DDBJ databases">
        <title>Genomic analysis of Caldithrix abyssi and proposal of a novel bacterial phylum Caldithrichaeota.</title>
        <authorList>
            <person name="Kublanov I."/>
            <person name="Sigalova O."/>
            <person name="Gavrilov S."/>
            <person name="Lebedinsky A."/>
            <person name="Ivanova N."/>
            <person name="Daum C."/>
            <person name="Reddy T."/>
            <person name="Klenk H.P."/>
            <person name="Goker M."/>
            <person name="Reva O."/>
            <person name="Miroshnichenko M."/>
            <person name="Kyprides N."/>
            <person name="Woyke T."/>
            <person name="Gelfand M."/>
        </authorList>
    </citation>
    <scope>NUCLEOTIDE SEQUENCE [LARGE SCALE GENOMIC DNA]</scope>
    <source>
        <strain evidence="8 11">LF13</strain>
    </source>
</reference>
<dbReference type="InterPro" id="IPR025657">
    <property type="entry name" value="RadC_JAB"/>
</dbReference>
<protein>
    <submittedName>
        <fullName evidence="9">DNA repair protein RadC</fullName>
    </submittedName>
</protein>
<dbReference type="InParanoid" id="H1XUR5"/>
<proteinExistence type="inferred from homology"/>
<dbReference type="NCBIfam" id="TIGR00608">
    <property type="entry name" value="radc"/>
    <property type="match status" value="1"/>
</dbReference>
<evidence type="ECO:0000313" key="11">
    <source>
        <dbReference type="Proteomes" id="UP000183868"/>
    </source>
</evidence>
<dbReference type="EMBL" id="CM001402">
    <property type="protein sequence ID" value="EHO41614.1"/>
    <property type="molecule type" value="Genomic_DNA"/>
</dbReference>
<dbReference type="GO" id="GO:0046872">
    <property type="term" value="F:metal ion binding"/>
    <property type="evidence" value="ECO:0007669"/>
    <property type="project" value="UniProtKB-KW"/>
</dbReference>
<dbReference type="AlphaFoldDB" id="H1XUR5"/>
<accession>H1XUR5</accession>
<organism evidence="9 10">
    <name type="scientific">Caldithrix abyssi DSM 13497</name>
    <dbReference type="NCBI Taxonomy" id="880073"/>
    <lineage>
        <taxon>Bacteria</taxon>
        <taxon>Pseudomonadati</taxon>
        <taxon>Calditrichota</taxon>
        <taxon>Calditrichia</taxon>
        <taxon>Calditrichales</taxon>
        <taxon>Calditrichaceae</taxon>
        <taxon>Caldithrix</taxon>
    </lineage>
</organism>
<dbReference type="PaxDb" id="880073-Calab_2001"/>
<keyword evidence="3" id="KW-0378">Hydrolase</keyword>
<gene>
    <name evidence="8" type="ORF">Cabys_767</name>
    <name evidence="9" type="ORF">Calab_2001</name>
</gene>
<dbReference type="PROSITE" id="PS50249">
    <property type="entry name" value="MPN"/>
    <property type="match status" value="1"/>
</dbReference>
<dbReference type="PANTHER" id="PTHR30471:SF3">
    <property type="entry name" value="UPF0758 PROTEIN YEES-RELATED"/>
    <property type="match status" value="1"/>
</dbReference>
<dbReference type="Pfam" id="PF04002">
    <property type="entry name" value="RadC"/>
    <property type="match status" value="1"/>
</dbReference>
<dbReference type="STRING" id="880073.Cabys_767"/>